<keyword evidence="8" id="KW-1185">Reference proteome</keyword>
<gene>
    <name evidence="7" type="ORF">UTRI_05753_B</name>
</gene>
<feature type="compositionally biased region" description="Low complexity" evidence="5">
    <location>
        <begin position="355"/>
        <end position="368"/>
    </location>
</feature>
<proteinExistence type="predicted"/>
<feature type="region of interest" description="Disordered" evidence="5">
    <location>
        <begin position="344"/>
        <end position="406"/>
    </location>
</feature>
<feature type="compositionally biased region" description="Low complexity" evidence="5">
    <location>
        <begin position="684"/>
        <end position="762"/>
    </location>
</feature>
<dbReference type="PANTHER" id="PTHR23235:SF120">
    <property type="entry name" value="KRUPPEL-LIKE FACTOR 15"/>
    <property type="match status" value="1"/>
</dbReference>
<dbReference type="SUPFAM" id="SSF57667">
    <property type="entry name" value="beta-beta-alpha zinc fingers"/>
    <property type="match status" value="1"/>
</dbReference>
<dbReference type="OrthoDB" id="8922241at2759"/>
<feature type="domain" description="C2H2-type" evidence="6">
    <location>
        <begin position="596"/>
        <end position="623"/>
    </location>
</feature>
<dbReference type="Gene3D" id="3.30.160.60">
    <property type="entry name" value="Classic Zinc Finger"/>
    <property type="match status" value="3"/>
</dbReference>
<keyword evidence="1" id="KW-0479">Metal-binding</keyword>
<dbReference type="GO" id="GO:0000981">
    <property type="term" value="F:DNA-binding transcription factor activity, RNA polymerase II-specific"/>
    <property type="evidence" value="ECO:0007669"/>
    <property type="project" value="TreeGrafter"/>
</dbReference>
<dbReference type="AlphaFoldDB" id="A0A5C3EQ26"/>
<dbReference type="SMART" id="SM00355">
    <property type="entry name" value="ZnF_C2H2"/>
    <property type="match status" value="3"/>
</dbReference>
<sequence>MTSVVANVRSHFPQPGMSNESRYQYADLSRPLAVAASSSSTSSSSTLNHPAALTASSTSMLPSSSTSTLALAALTPATTMSSAPASSEPTSLTAPSVMASTASTSDPSTLYSAATIPTSRAFDSSFGAAYSAAAALPDVSASCPPEGPSFSTTDFDADLAAAAFAPMFSSNEATTLDTSVPLSFPVLPASLLDEAPEYEYSVHTRLNVFEASDYGAEIPSFTFAEDGTPLLDGSTEYGLWSTSLGVDAGDLSASSAFAYPDEELALIEANRLETQPRTADLHIAQYKLPEESFDLSSDSLLAPRSNTLNLASTSASNDALLGANVSGLTNLAGSSAAALAEGAPSVLHPGPAANQLQQRQPQQQQQRLSLDADDMYESQAGPSRGLQRSRDALSANNSPYGRGRPTLQAQRSFTNMGATAGFSPPNFNPELRRLSTGGGVGTMRGPSRDPVVPSQNVGRARLMSWQSGRAYSGEHDWQSNFPDSGLGVGGDAGFGTHGMSDSMVSNGMAMHSGGMMPPSRSYSYGMHHSSSSFMPHHGMNPHATDMINALGDAMDARIDVDGIAKCPYPNCNKTFAKNRSYNLKAHLRSHSQLKPFACSVCPRAFSRKHDLERHSRVHSGDKPYVCEICGKGFPRSDALRRHWRVEKECGDKAAALEASQSLTSVLGEGGMSYGHERSPDQQNHHQFGGQQQQQQQQNQGGSSLFGHSQQQMHQRLAQQQQQYAPLQQSQQQYAPQQRGWADPQQQQQQSQQQGQQQQLRRA</sequence>
<dbReference type="InterPro" id="IPR013087">
    <property type="entry name" value="Znf_C2H2_type"/>
</dbReference>
<evidence type="ECO:0000256" key="4">
    <source>
        <dbReference type="PROSITE-ProRule" id="PRU00042"/>
    </source>
</evidence>
<feature type="domain" description="C2H2-type" evidence="6">
    <location>
        <begin position="624"/>
        <end position="653"/>
    </location>
</feature>
<accession>A0A5C3EQ26</accession>
<dbReference type="GO" id="GO:0000978">
    <property type="term" value="F:RNA polymerase II cis-regulatory region sequence-specific DNA binding"/>
    <property type="evidence" value="ECO:0007669"/>
    <property type="project" value="TreeGrafter"/>
</dbReference>
<dbReference type="Pfam" id="PF00096">
    <property type="entry name" value="zf-C2H2"/>
    <property type="match status" value="2"/>
</dbReference>
<dbReference type="FunFam" id="3.30.160.60:FF:002485">
    <property type="entry name" value="Potential zinc finger protein"/>
    <property type="match status" value="1"/>
</dbReference>
<feature type="region of interest" description="Disordered" evidence="5">
    <location>
        <begin position="666"/>
        <end position="762"/>
    </location>
</feature>
<evidence type="ECO:0000313" key="7">
    <source>
        <dbReference type="EMBL" id="SPO32744.1"/>
    </source>
</evidence>
<feature type="compositionally biased region" description="Basic and acidic residues" evidence="5">
    <location>
        <begin position="674"/>
        <end position="683"/>
    </location>
</feature>
<reference evidence="7 8" key="1">
    <citation type="submission" date="2018-03" db="EMBL/GenBank/DDBJ databases">
        <authorList>
            <person name="Guldener U."/>
        </authorList>
    </citation>
    <scope>NUCLEOTIDE SEQUENCE [LARGE SCALE GENOMIC DNA]</scope>
    <source>
        <strain evidence="7 8">NBRC100155</strain>
    </source>
</reference>
<dbReference type="GO" id="GO:0008270">
    <property type="term" value="F:zinc ion binding"/>
    <property type="evidence" value="ECO:0007669"/>
    <property type="project" value="UniProtKB-KW"/>
</dbReference>
<name>A0A5C3EQ26_9BASI</name>
<dbReference type="InterPro" id="IPR036236">
    <property type="entry name" value="Znf_C2H2_sf"/>
</dbReference>
<feature type="compositionally biased region" description="Low complexity" evidence="5">
    <location>
        <begin position="80"/>
        <end position="96"/>
    </location>
</feature>
<feature type="region of interest" description="Disordered" evidence="5">
    <location>
        <begin position="80"/>
        <end position="109"/>
    </location>
</feature>
<evidence type="ECO:0000256" key="2">
    <source>
        <dbReference type="ARBA" id="ARBA00022771"/>
    </source>
</evidence>
<organism evidence="7 8">
    <name type="scientific">Ustilago trichophora</name>
    <dbReference type="NCBI Taxonomy" id="86804"/>
    <lineage>
        <taxon>Eukaryota</taxon>
        <taxon>Fungi</taxon>
        <taxon>Dikarya</taxon>
        <taxon>Basidiomycota</taxon>
        <taxon>Ustilaginomycotina</taxon>
        <taxon>Ustilaginomycetes</taxon>
        <taxon>Ustilaginales</taxon>
        <taxon>Ustilaginaceae</taxon>
        <taxon>Ustilago</taxon>
    </lineage>
</organism>
<evidence type="ECO:0000313" key="8">
    <source>
        <dbReference type="Proteomes" id="UP000324022"/>
    </source>
</evidence>
<evidence type="ECO:0000256" key="1">
    <source>
        <dbReference type="ARBA" id="ARBA00022723"/>
    </source>
</evidence>
<dbReference type="Proteomes" id="UP000324022">
    <property type="component" value="Unassembled WGS sequence"/>
</dbReference>
<feature type="compositionally biased region" description="Polar residues" evidence="5">
    <location>
        <begin position="98"/>
        <end position="109"/>
    </location>
</feature>
<keyword evidence="2 4" id="KW-0863">Zinc-finger</keyword>
<protein>
    <submittedName>
        <fullName evidence="7">Related to CRZ1 - activator of stress genes</fullName>
    </submittedName>
</protein>
<evidence type="ECO:0000256" key="3">
    <source>
        <dbReference type="ARBA" id="ARBA00022833"/>
    </source>
</evidence>
<keyword evidence="3" id="KW-0862">Zinc</keyword>
<dbReference type="FunFam" id="3.30.160.60:FF:000843">
    <property type="entry name" value="Potential zinc finger protein"/>
    <property type="match status" value="1"/>
</dbReference>
<dbReference type="EMBL" id="OOIN01000048">
    <property type="protein sequence ID" value="SPO32744.1"/>
    <property type="molecule type" value="Genomic_DNA"/>
</dbReference>
<dbReference type="PANTHER" id="PTHR23235">
    <property type="entry name" value="KRUEPPEL-LIKE TRANSCRIPTION FACTOR"/>
    <property type="match status" value="1"/>
</dbReference>
<dbReference type="PROSITE" id="PS50157">
    <property type="entry name" value="ZINC_FINGER_C2H2_2"/>
    <property type="match status" value="2"/>
</dbReference>
<dbReference type="PROSITE" id="PS00028">
    <property type="entry name" value="ZINC_FINGER_C2H2_1"/>
    <property type="match status" value="1"/>
</dbReference>
<evidence type="ECO:0000259" key="6">
    <source>
        <dbReference type="PROSITE" id="PS50157"/>
    </source>
</evidence>
<evidence type="ECO:0000256" key="5">
    <source>
        <dbReference type="SAM" id="MobiDB-lite"/>
    </source>
</evidence>